<dbReference type="PANTHER" id="PTHR10578:SF143">
    <property type="entry name" value="FMN-DEPENDENT ALPHA-HYDROXY ACID DEHYDROGENASE PB1A11.03"/>
    <property type="match status" value="1"/>
</dbReference>
<dbReference type="InterPro" id="IPR037396">
    <property type="entry name" value="FMN_HAD"/>
</dbReference>
<comment type="caution">
    <text evidence="6">The sequence shown here is derived from an EMBL/GenBank/DDBJ whole genome shotgun (WGS) entry which is preliminary data.</text>
</comment>
<reference evidence="6 7" key="1">
    <citation type="submission" date="2024-09" db="EMBL/GenBank/DDBJ databases">
        <authorList>
            <person name="Sun Q."/>
            <person name="Mori K."/>
        </authorList>
    </citation>
    <scope>NUCLEOTIDE SEQUENCE [LARGE SCALE GENOMIC DNA]</scope>
    <source>
        <strain evidence="6 7">JCM 3307</strain>
    </source>
</reference>
<dbReference type="EMBL" id="JBHMCA010000020">
    <property type="protein sequence ID" value="MFB9443299.1"/>
    <property type="molecule type" value="Genomic_DNA"/>
</dbReference>
<sequence>MLPETLSDPYSVLEAQARAKLPNAVFDYATGAAGDETTMRRNVEALDAVTFVPRVLHDVSTVDTTTDVIGGPLAAPLLVAPMGMQGLYDDGAERAMADAAADLGVGFCLSMFGTRSAGEITANATAAVRWRQVYLTRDPGLTAALANAAHAAHFQALVVTVDLPATATRRRDSTGAFETFDNPVAAAAAPALVREPYFLQQLDRRRQDRPGTTAQQLIDALFPNPSATWTDLADLVRRSPLPVIVKGVLHPADARRAVDCGAAAVIVSNHGGSQLDRCVATAEALPAVVAGVGEAVPVYVDSGVRRGNHVAVALALGASAVLVARPALWGLATGGREGARAVLAGLLEELRRTMVMLGVPTSARLRDVPLRSLPRLDQERPATGRHLERPARKPPGKWR</sequence>
<dbReference type="InterPro" id="IPR013785">
    <property type="entry name" value="Aldolase_TIM"/>
</dbReference>
<dbReference type="PROSITE" id="PS51349">
    <property type="entry name" value="FMN_HYDROXY_ACID_DH_2"/>
    <property type="match status" value="1"/>
</dbReference>
<dbReference type="RefSeq" id="WP_223103591.1">
    <property type="nucleotide sequence ID" value="NZ_CP061913.1"/>
</dbReference>
<feature type="region of interest" description="Disordered" evidence="4">
    <location>
        <begin position="374"/>
        <end position="399"/>
    </location>
</feature>
<evidence type="ECO:0000256" key="1">
    <source>
        <dbReference type="ARBA" id="ARBA00001917"/>
    </source>
</evidence>
<dbReference type="PIRSF" id="PIRSF000138">
    <property type="entry name" value="Al-hdrx_acd_dh"/>
    <property type="match status" value="1"/>
</dbReference>
<keyword evidence="2 6" id="KW-0560">Oxidoreductase</keyword>
<feature type="compositionally biased region" description="Basic and acidic residues" evidence="4">
    <location>
        <begin position="374"/>
        <end position="391"/>
    </location>
</feature>
<comment type="cofactor">
    <cofactor evidence="1">
        <name>FMN</name>
        <dbReference type="ChEBI" id="CHEBI:58210"/>
    </cofactor>
</comment>
<evidence type="ECO:0000256" key="3">
    <source>
        <dbReference type="ARBA" id="ARBA00024042"/>
    </source>
</evidence>
<name>A0ABV5M372_9ACTN</name>
<gene>
    <name evidence="6" type="ORF">ACFFTR_09405</name>
</gene>
<dbReference type="Gene3D" id="3.20.20.70">
    <property type="entry name" value="Aldolase class I"/>
    <property type="match status" value="1"/>
</dbReference>
<proteinExistence type="inferred from homology"/>
<feature type="domain" description="FMN hydroxy acid dehydrogenase" evidence="5">
    <location>
        <begin position="2"/>
        <end position="375"/>
    </location>
</feature>
<comment type="similarity">
    <text evidence="3">Belongs to the FMN-dependent alpha-hydroxy acid dehydrogenase family.</text>
</comment>
<accession>A0ABV5M372</accession>
<evidence type="ECO:0000313" key="6">
    <source>
        <dbReference type="EMBL" id="MFB9443299.1"/>
    </source>
</evidence>
<evidence type="ECO:0000256" key="4">
    <source>
        <dbReference type="SAM" id="MobiDB-lite"/>
    </source>
</evidence>
<dbReference type="InterPro" id="IPR000262">
    <property type="entry name" value="FMN-dep_DH"/>
</dbReference>
<dbReference type="InterPro" id="IPR012133">
    <property type="entry name" value="Alpha-hydoxy_acid_DH_FMN"/>
</dbReference>
<evidence type="ECO:0000259" key="5">
    <source>
        <dbReference type="PROSITE" id="PS51349"/>
    </source>
</evidence>
<organism evidence="6 7">
    <name type="scientific">Dactylosporangium vinaceum</name>
    <dbReference type="NCBI Taxonomy" id="53362"/>
    <lineage>
        <taxon>Bacteria</taxon>
        <taxon>Bacillati</taxon>
        <taxon>Actinomycetota</taxon>
        <taxon>Actinomycetes</taxon>
        <taxon>Micromonosporales</taxon>
        <taxon>Micromonosporaceae</taxon>
        <taxon>Dactylosporangium</taxon>
    </lineage>
</organism>
<dbReference type="EC" id="1.-.-.-" evidence="6"/>
<dbReference type="PANTHER" id="PTHR10578">
    <property type="entry name" value="S -2-HYDROXY-ACID OXIDASE-RELATED"/>
    <property type="match status" value="1"/>
</dbReference>
<dbReference type="CDD" id="cd02809">
    <property type="entry name" value="alpha_hydroxyacid_oxid_FMN"/>
    <property type="match status" value="1"/>
</dbReference>
<keyword evidence="7" id="KW-1185">Reference proteome</keyword>
<protein>
    <submittedName>
        <fullName evidence="6">Alpha-hydroxy acid oxidase</fullName>
        <ecNumber evidence="6">1.-.-.-</ecNumber>
    </submittedName>
</protein>
<dbReference type="Proteomes" id="UP001589608">
    <property type="component" value="Unassembled WGS sequence"/>
</dbReference>
<evidence type="ECO:0000313" key="7">
    <source>
        <dbReference type="Proteomes" id="UP001589608"/>
    </source>
</evidence>
<dbReference type="SUPFAM" id="SSF51395">
    <property type="entry name" value="FMN-linked oxidoreductases"/>
    <property type="match status" value="1"/>
</dbReference>
<dbReference type="GO" id="GO:0016491">
    <property type="term" value="F:oxidoreductase activity"/>
    <property type="evidence" value="ECO:0007669"/>
    <property type="project" value="UniProtKB-KW"/>
</dbReference>
<evidence type="ECO:0000256" key="2">
    <source>
        <dbReference type="ARBA" id="ARBA00023002"/>
    </source>
</evidence>
<dbReference type="Pfam" id="PF01070">
    <property type="entry name" value="FMN_dh"/>
    <property type="match status" value="1"/>
</dbReference>